<evidence type="ECO:0000259" key="7">
    <source>
        <dbReference type="Pfam" id="PF26558"/>
    </source>
</evidence>
<proteinExistence type="inferred from homology"/>
<feature type="domain" description="3-dehydroquinate synthase C-terminal" evidence="7">
    <location>
        <begin position="200"/>
        <end position="374"/>
    </location>
</feature>
<keyword evidence="3 5" id="KW-0520">NAD</keyword>
<dbReference type="InterPro" id="IPR056179">
    <property type="entry name" value="DHQS_C"/>
</dbReference>
<dbReference type="HAMAP" id="MF_01244">
    <property type="entry name" value="Arch_DHQ_synthase"/>
    <property type="match status" value="1"/>
</dbReference>
<dbReference type="PIRSF" id="PIRSF006655">
    <property type="entry name" value="DHQ_synth"/>
    <property type="match status" value="1"/>
</dbReference>
<dbReference type="EC" id="1.4.1.24" evidence="5"/>
<comment type="function">
    <text evidence="5">Catalyzes the oxidative deamination and cyclization of 2-amino-3,7-dideoxy-D-threo-hept-6-ulosonic acid (ADH) to yield 3-dehydroquinate (DHQ), which is fed into the canonical shikimic pathway of aromatic amino acid biosynthesis.</text>
</comment>
<dbReference type="InterPro" id="IPR002812">
    <property type="entry name" value="DHQS"/>
</dbReference>
<organism evidence="8 9">
    <name type="scientific">Methanobacterium subterraneum</name>
    <dbReference type="NCBI Taxonomy" id="59277"/>
    <lineage>
        <taxon>Archaea</taxon>
        <taxon>Methanobacteriati</taxon>
        <taxon>Methanobacteriota</taxon>
        <taxon>Methanomada group</taxon>
        <taxon>Methanobacteria</taxon>
        <taxon>Methanobacteriales</taxon>
        <taxon>Methanobacteriaceae</taxon>
        <taxon>Methanobacterium</taxon>
    </lineage>
</organism>
<dbReference type="NCBIfam" id="NF002626">
    <property type="entry name" value="PRK02290.1-4"/>
    <property type="match status" value="1"/>
</dbReference>
<dbReference type="Proteomes" id="UP000232806">
    <property type="component" value="Chromosome"/>
</dbReference>
<dbReference type="GO" id="GO:0009073">
    <property type="term" value="P:aromatic amino acid family biosynthetic process"/>
    <property type="evidence" value="ECO:0007669"/>
    <property type="project" value="UniProtKB-UniRule"/>
</dbReference>
<sequence length="374" mass="41381">MKFAWIMAEGNVWDKKKQFITTALESGIDHIVDFTDVDNIRKLGNLKLISDIEGSDVVLVGRNSEGDGTLIIPDDLRESKDLAAVNRLKRRDKKVAAYVEILSKKHEELAALLGKDADYLILLGRDWKVIPLENIIAGLQGEKVKIIAAVADYDEAKLALETMEHGTDGVLLCPHEISQIKKVAELMEKIQSENYELKAATISKVEPVGIGDRVCVDTCSMMQLGEGMLVGSYSQGLFLVHSESMESEYVASRPFRVNAGPVHAYVMTPGNKTKYLSELETGDEVLTVDKEGNSKVVIVGRVKIEKRPLMLVEGEYEGVVLRTLLQNAETIRLVSEDGKPISVADLKVGDKIMIYLDPNARHFGMAIEESIIEK</sequence>
<accession>A0A2H4VEB2</accession>
<evidence type="ECO:0000256" key="2">
    <source>
        <dbReference type="ARBA" id="ARBA00023002"/>
    </source>
</evidence>
<protein>
    <recommendedName>
        <fullName evidence="5">3-dehydroquinate synthase</fullName>
        <shortName evidence="5">DHQ synthase</shortName>
        <ecNumber evidence="5">1.4.1.24</ecNumber>
    </recommendedName>
    <alternativeName>
        <fullName evidence="5">3-dehydroquinate synthase II</fullName>
    </alternativeName>
</protein>
<dbReference type="AlphaFoldDB" id="A0A2H4VEB2"/>
<evidence type="ECO:0000256" key="1">
    <source>
        <dbReference type="ARBA" id="ARBA00022605"/>
    </source>
</evidence>
<dbReference type="Pfam" id="PF01959">
    <property type="entry name" value="DHQS"/>
    <property type="match status" value="1"/>
</dbReference>
<evidence type="ECO:0000256" key="3">
    <source>
        <dbReference type="ARBA" id="ARBA00023027"/>
    </source>
</evidence>
<evidence type="ECO:0000256" key="4">
    <source>
        <dbReference type="ARBA" id="ARBA00023141"/>
    </source>
</evidence>
<dbReference type="EMBL" id="CP017766">
    <property type="protein sequence ID" value="AUB56424.1"/>
    <property type="molecule type" value="Genomic_DNA"/>
</dbReference>
<dbReference type="PANTHER" id="PTHR33563:SF1">
    <property type="entry name" value="3-DEHYDROQUINATE SYNTHASE"/>
    <property type="match status" value="1"/>
</dbReference>
<evidence type="ECO:0000313" key="8">
    <source>
        <dbReference type="EMBL" id="AUB56424.1"/>
    </source>
</evidence>
<dbReference type="InterPro" id="IPR030960">
    <property type="entry name" value="DHQS/DOIS_N"/>
</dbReference>
<reference evidence="8 9" key="1">
    <citation type="submission" date="2016-10" db="EMBL/GenBank/DDBJ databases">
        <title>Comparative genomics between deep and shallow subseafloor isolates.</title>
        <authorList>
            <person name="Ishii S."/>
            <person name="Miller J.R."/>
            <person name="Sutton G."/>
            <person name="Suzuki S."/>
            <person name="Methe B."/>
            <person name="Inagaki F."/>
            <person name="Imachi H."/>
        </authorList>
    </citation>
    <scope>NUCLEOTIDE SEQUENCE [LARGE SCALE GENOMIC DNA]</scope>
    <source>
        <strain evidence="8 9">MO-MB1</strain>
    </source>
</reference>
<dbReference type="GO" id="GO:0003856">
    <property type="term" value="F:3-dehydroquinate synthase activity"/>
    <property type="evidence" value="ECO:0007669"/>
    <property type="project" value="InterPro"/>
</dbReference>
<keyword evidence="2 5" id="KW-0560">Oxidoreductase</keyword>
<dbReference type="RefSeq" id="WP_100906402.1">
    <property type="nucleotide sequence ID" value="NZ_CP017766.1"/>
</dbReference>
<comment type="similarity">
    <text evidence="5">Belongs to the archaeal-type DHQ synthase family.</text>
</comment>
<evidence type="ECO:0000256" key="5">
    <source>
        <dbReference type="HAMAP-Rule" id="MF_01244"/>
    </source>
</evidence>
<dbReference type="OrthoDB" id="10265at2157"/>
<evidence type="ECO:0000259" key="6">
    <source>
        <dbReference type="Pfam" id="PF01959"/>
    </source>
</evidence>
<dbReference type="SUPFAM" id="SSF51294">
    <property type="entry name" value="Hedgehog/intein (Hint) domain"/>
    <property type="match status" value="1"/>
</dbReference>
<evidence type="ECO:0000313" key="9">
    <source>
        <dbReference type="Proteomes" id="UP000232806"/>
    </source>
</evidence>
<name>A0A2H4VEB2_9EURY</name>
<dbReference type="GO" id="GO:0051287">
    <property type="term" value="F:NAD binding"/>
    <property type="evidence" value="ECO:0007669"/>
    <property type="project" value="UniProtKB-UniRule"/>
</dbReference>
<dbReference type="InterPro" id="IPR036844">
    <property type="entry name" value="Hint_dom_sf"/>
</dbReference>
<keyword evidence="4 5" id="KW-0057">Aromatic amino acid biosynthesis</keyword>
<dbReference type="Pfam" id="PF26558">
    <property type="entry name" value="DHQS_2nd"/>
    <property type="match status" value="1"/>
</dbReference>
<dbReference type="GO" id="GO:0102042">
    <property type="term" value="F:dehydroquinate synthase activity"/>
    <property type="evidence" value="ECO:0007669"/>
    <property type="project" value="UniProtKB-EC"/>
</dbReference>
<dbReference type="PANTHER" id="PTHR33563">
    <property type="match status" value="1"/>
</dbReference>
<comment type="catalytic activity">
    <reaction evidence="5">
        <text>2-amino-2,3,7-trideoxy-D-lyxo-hept-6-ulosonate + NAD(+) + H2O = 3-dehydroquinate + NH4(+) + NADH + H(+)</text>
        <dbReference type="Rhea" id="RHEA:25956"/>
        <dbReference type="ChEBI" id="CHEBI:15377"/>
        <dbReference type="ChEBI" id="CHEBI:15378"/>
        <dbReference type="ChEBI" id="CHEBI:28938"/>
        <dbReference type="ChEBI" id="CHEBI:32364"/>
        <dbReference type="ChEBI" id="CHEBI:57540"/>
        <dbReference type="ChEBI" id="CHEBI:57945"/>
        <dbReference type="ChEBI" id="CHEBI:58859"/>
        <dbReference type="EC" id="1.4.1.24"/>
    </reaction>
</comment>
<gene>
    <name evidence="5" type="primary">aroB'</name>
    <name evidence="8" type="ORF">BK007_10630</name>
</gene>
<dbReference type="GO" id="GO:0008652">
    <property type="term" value="P:amino acid biosynthetic process"/>
    <property type="evidence" value="ECO:0007669"/>
    <property type="project" value="UniProtKB-KW"/>
</dbReference>
<keyword evidence="1 5" id="KW-0028">Amino-acid biosynthesis</keyword>
<dbReference type="GeneID" id="35122066"/>
<feature type="domain" description="3-dehydroquinate synthase N-terminal" evidence="6">
    <location>
        <begin position="1"/>
        <end position="187"/>
    </location>
</feature>